<evidence type="ECO:0000256" key="21">
    <source>
        <dbReference type="ARBA" id="ARBA00048679"/>
    </source>
</evidence>
<dbReference type="AlphaFoldDB" id="A0A7M7N1K3"/>
<evidence type="ECO:0000256" key="9">
    <source>
        <dbReference type="ARBA" id="ARBA00022553"/>
    </source>
</evidence>
<dbReference type="PROSITE" id="PS00107">
    <property type="entry name" value="PROTEIN_KINASE_ATP"/>
    <property type="match status" value="1"/>
</dbReference>
<evidence type="ECO:0000256" key="19">
    <source>
        <dbReference type="ARBA" id="ARBA00023306"/>
    </source>
</evidence>
<keyword evidence="30" id="KW-1185">Reference proteome</keyword>
<feature type="region of interest" description="Disordered" evidence="27">
    <location>
        <begin position="272"/>
        <end position="595"/>
    </location>
</feature>
<feature type="compositionally biased region" description="Basic and acidic residues" evidence="27">
    <location>
        <begin position="283"/>
        <end position="292"/>
    </location>
</feature>
<evidence type="ECO:0000256" key="6">
    <source>
        <dbReference type="ARBA" id="ARBA00022481"/>
    </source>
</evidence>
<keyword evidence="15" id="KW-0418">Kinase</keyword>
<evidence type="ECO:0000256" key="17">
    <source>
        <dbReference type="ARBA" id="ARBA00022842"/>
    </source>
</evidence>
<evidence type="ECO:0000256" key="24">
    <source>
        <dbReference type="ARBA" id="ARBA00082679"/>
    </source>
</evidence>
<dbReference type="PANTHER" id="PTHR44899">
    <property type="entry name" value="CAMK FAMILY PROTEIN KINASE"/>
    <property type="match status" value="1"/>
</dbReference>
<evidence type="ECO:0000313" key="29">
    <source>
        <dbReference type="EnsemblMetazoa" id="XP_030829266"/>
    </source>
</evidence>
<feature type="domain" description="Protein kinase" evidence="28">
    <location>
        <begin position="6"/>
        <end position="261"/>
    </location>
</feature>
<dbReference type="InterPro" id="IPR008271">
    <property type="entry name" value="Ser/Thr_kinase_AS"/>
</dbReference>
<dbReference type="InterPro" id="IPR000719">
    <property type="entry name" value="Prot_kinase_dom"/>
</dbReference>
<dbReference type="EnsemblMetazoa" id="XM_030973406">
    <property type="protein sequence ID" value="XP_030829266"/>
    <property type="gene ID" value="LOC583872"/>
</dbReference>
<dbReference type="EnsemblMetazoa" id="XM_030973407">
    <property type="protein sequence ID" value="XP_030829267"/>
    <property type="gene ID" value="LOC583872"/>
</dbReference>
<protein>
    <recommendedName>
        <fullName evidence="22">Serine/threonine-protein kinase Nek4</fullName>
        <ecNumber evidence="5">2.7.11.1</ecNumber>
    </recommendedName>
    <alternativeName>
        <fullName evidence="24">Never in mitosis A-related kinase 4</fullName>
    </alternativeName>
    <alternativeName>
        <fullName evidence="23">Serine/threonine-protein kinase 2</fullName>
    </alternativeName>
</protein>
<evidence type="ECO:0000256" key="12">
    <source>
        <dbReference type="ARBA" id="ARBA00022723"/>
    </source>
</evidence>
<proteinExistence type="inferred from homology"/>
<dbReference type="SUPFAM" id="SSF56112">
    <property type="entry name" value="Protein kinase-like (PK-like)"/>
    <property type="match status" value="1"/>
</dbReference>
<dbReference type="InterPro" id="IPR051131">
    <property type="entry name" value="NEK_Ser/Thr_kinase_NIMA"/>
</dbReference>
<dbReference type="EC" id="2.7.11.1" evidence="5"/>
<dbReference type="GO" id="GO:0051301">
    <property type="term" value="P:cell division"/>
    <property type="evidence" value="ECO:0007669"/>
    <property type="project" value="UniProtKB-KW"/>
</dbReference>
<dbReference type="RefSeq" id="XP_030829269.1">
    <property type="nucleotide sequence ID" value="XM_030973409.1"/>
</dbReference>
<dbReference type="FunFam" id="1.10.510.10:FF:000219">
    <property type="entry name" value="Putative serine/threonine-protein kinase Nek4"/>
    <property type="match status" value="1"/>
</dbReference>
<evidence type="ECO:0000256" key="14">
    <source>
        <dbReference type="ARBA" id="ARBA00022776"/>
    </source>
</evidence>
<feature type="compositionally biased region" description="Basic and acidic residues" evidence="27">
    <location>
        <begin position="500"/>
        <end position="517"/>
    </location>
</feature>
<comment type="catalytic activity">
    <reaction evidence="21">
        <text>L-seryl-[protein] + ATP = O-phospho-L-seryl-[protein] + ADP + H(+)</text>
        <dbReference type="Rhea" id="RHEA:17989"/>
        <dbReference type="Rhea" id="RHEA-COMP:9863"/>
        <dbReference type="Rhea" id="RHEA-COMP:11604"/>
        <dbReference type="ChEBI" id="CHEBI:15378"/>
        <dbReference type="ChEBI" id="CHEBI:29999"/>
        <dbReference type="ChEBI" id="CHEBI:30616"/>
        <dbReference type="ChEBI" id="CHEBI:83421"/>
        <dbReference type="ChEBI" id="CHEBI:456216"/>
        <dbReference type="EC" id="2.7.11.1"/>
    </reaction>
</comment>
<evidence type="ECO:0000256" key="11">
    <source>
        <dbReference type="ARBA" id="ARBA00022679"/>
    </source>
</evidence>
<feature type="compositionally biased region" description="Basic and acidic residues" evidence="27">
    <location>
        <begin position="416"/>
        <end position="427"/>
    </location>
</feature>
<feature type="compositionally biased region" description="Low complexity" evidence="27">
    <location>
        <begin position="398"/>
        <end position="415"/>
    </location>
</feature>
<feature type="compositionally biased region" description="Basic and acidic residues" evidence="27">
    <location>
        <begin position="455"/>
        <end position="471"/>
    </location>
</feature>
<evidence type="ECO:0000256" key="7">
    <source>
        <dbReference type="ARBA" id="ARBA00022490"/>
    </source>
</evidence>
<feature type="binding site" evidence="25">
    <location>
        <position position="36"/>
    </location>
    <ligand>
        <name>ATP</name>
        <dbReference type="ChEBI" id="CHEBI:30616"/>
    </ligand>
</feature>
<feature type="compositionally biased region" description="Basic and acidic residues" evidence="27">
    <location>
        <begin position="553"/>
        <end position="574"/>
    </location>
</feature>
<dbReference type="GO" id="GO:0046872">
    <property type="term" value="F:metal ion binding"/>
    <property type="evidence" value="ECO:0007669"/>
    <property type="project" value="UniProtKB-KW"/>
</dbReference>
<keyword evidence="6" id="KW-0488">Methylation</keyword>
<dbReference type="RefSeq" id="XP_030829268.1">
    <property type="nucleotide sequence ID" value="XM_030973408.1"/>
</dbReference>
<keyword evidence="12" id="KW-0479">Metal-binding</keyword>
<reference evidence="30" key="1">
    <citation type="submission" date="2015-02" db="EMBL/GenBank/DDBJ databases">
        <title>Genome sequencing for Strongylocentrotus purpuratus.</title>
        <authorList>
            <person name="Murali S."/>
            <person name="Liu Y."/>
            <person name="Vee V."/>
            <person name="English A."/>
            <person name="Wang M."/>
            <person name="Skinner E."/>
            <person name="Han Y."/>
            <person name="Muzny D.M."/>
            <person name="Worley K.C."/>
            <person name="Gibbs R.A."/>
        </authorList>
    </citation>
    <scope>NUCLEOTIDE SEQUENCE</scope>
</reference>
<evidence type="ECO:0000259" key="28">
    <source>
        <dbReference type="PROSITE" id="PS50011"/>
    </source>
</evidence>
<keyword evidence="19" id="KW-0131">Cell cycle</keyword>
<dbReference type="InterPro" id="IPR017441">
    <property type="entry name" value="Protein_kinase_ATP_BS"/>
</dbReference>
<dbReference type="Proteomes" id="UP000007110">
    <property type="component" value="Unassembled WGS sequence"/>
</dbReference>
<dbReference type="PANTHER" id="PTHR44899:SF7">
    <property type="entry name" value="NIMA-RELATED KINASE"/>
    <property type="match status" value="1"/>
</dbReference>
<evidence type="ECO:0000256" key="1">
    <source>
        <dbReference type="ARBA" id="ARBA00001936"/>
    </source>
</evidence>
<keyword evidence="8" id="KW-0723">Serine/threonine-protein kinase</keyword>
<keyword evidence="17" id="KW-0460">Magnesium</keyword>
<reference evidence="29" key="2">
    <citation type="submission" date="2021-01" db="UniProtKB">
        <authorList>
            <consortium name="EnsemblMetazoa"/>
        </authorList>
    </citation>
    <scope>IDENTIFICATION</scope>
</reference>
<evidence type="ECO:0000256" key="15">
    <source>
        <dbReference type="ARBA" id="ARBA00022777"/>
    </source>
</evidence>
<comment type="subcellular location">
    <subcellularLocation>
        <location evidence="2">Cell projection</location>
        <location evidence="2">Cilium</location>
    </subcellularLocation>
    <subcellularLocation>
        <location evidence="3">Cytoplasm</location>
    </subcellularLocation>
</comment>
<evidence type="ECO:0000256" key="13">
    <source>
        <dbReference type="ARBA" id="ARBA00022741"/>
    </source>
</evidence>
<dbReference type="KEGG" id="spu:583872"/>
<comment type="similarity">
    <text evidence="4">Belongs to the protein kinase superfamily. NEK Ser/Thr protein kinase family. NIMA subfamily.</text>
</comment>
<dbReference type="GO" id="GO:0005929">
    <property type="term" value="C:cilium"/>
    <property type="evidence" value="ECO:0007669"/>
    <property type="project" value="UniProtKB-SubCell"/>
</dbReference>
<keyword evidence="10" id="KW-0132">Cell division</keyword>
<dbReference type="GO" id="GO:0005737">
    <property type="term" value="C:cytoplasm"/>
    <property type="evidence" value="ECO:0007669"/>
    <property type="project" value="UniProtKB-SubCell"/>
</dbReference>
<dbReference type="OrthoDB" id="248923at2759"/>
<feature type="coiled-coil region" evidence="26">
    <location>
        <begin position="33"/>
        <end position="60"/>
    </location>
</feature>
<dbReference type="RefSeq" id="XP_030829266.1">
    <property type="nucleotide sequence ID" value="XM_030973406.1"/>
</dbReference>
<evidence type="ECO:0000256" key="5">
    <source>
        <dbReference type="ARBA" id="ARBA00012513"/>
    </source>
</evidence>
<evidence type="ECO:0000256" key="16">
    <source>
        <dbReference type="ARBA" id="ARBA00022840"/>
    </source>
</evidence>
<dbReference type="PROSITE" id="PS50011">
    <property type="entry name" value="PROTEIN_KINASE_DOM"/>
    <property type="match status" value="1"/>
</dbReference>
<keyword evidence="9" id="KW-0597">Phosphoprotein</keyword>
<evidence type="ECO:0000256" key="27">
    <source>
        <dbReference type="SAM" id="MobiDB-lite"/>
    </source>
</evidence>
<evidence type="ECO:0000256" key="23">
    <source>
        <dbReference type="ARBA" id="ARBA00080102"/>
    </source>
</evidence>
<evidence type="ECO:0000313" key="30">
    <source>
        <dbReference type="Proteomes" id="UP000007110"/>
    </source>
</evidence>
<dbReference type="GO" id="GO:0005524">
    <property type="term" value="F:ATP binding"/>
    <property type="evidence" value="ECO:0007669"/>
    <property type="project" value="UniProtKB-UniRule"/>
</dbReference>
<feature type="compositionally biased region" description="Low complexity" evidence="27">
    <location>
        <begin position="486"/>
        <end position="499"/>
    </location>
</feature>
<evidence type="ECO:0000256" key="10">
    <source>
        <dbReference type="ARBA" id="ARBA00022618"/>
    </source>
</evidence>
<feature type="compositionally biased region" description="Basic and acidic residues" evidence="27">
    <location>
        <begin position="527"/>
        <end position="537"/>
    </location>
</feature>
<keyword evidence="18" id="KW-0966">Cell projection</keyword>
<evidence type="ECO:0000256" key="25">
    <source>
        <dbReference type="PROSITE-ProRule" id="PRU10141"/>
    </source>
</evidence>
<keyword evidence="14" id="KW-0498">Mitosis</keyword>
<evidence type="ECO:0000256" key="2">
    <source>
        <dbReference type="ARBA" id="ARBA00004138"/>
    </source>
</evidence>
<dbReference type="OMA" id="EMNNFIC"/>
<evidence type="ECO:0000256" key="18">
    <source>
        <dbReference type="ARBA" id="ARBA00023273"/>
    </source>
</evidence>
<dbReference type="FunFam" id="3.30.200.20:FF:000247">
    <property type="entry name" value="serine/threonine-protein kinase Nek4 isoform X1"/>
    <property type="match status" value="1"/>
</dbReference>
<evidence type="ECO:0000256" key="8">
    <source>
        <dbReference type="ARBA" id="ARBA00022527"/>
    </source>
</evidence>
<accession>A0A7M7N1K3</accession>
<dbReference type="InParanoid" id="A0A7M7N1K3"/>
<dbReference type="Gene3D" id="1.10.510.10">
    <property type="entry name" value="Transferase(Phosphotransferase) domain 1"/>
    <property type="match status" value="1"/>
</dbReference>
<dbReference type="EnsemblMetazoa" id="XM_030973408">
    <property type="protein sequence ID" value="XP_030829268"/>
    <property type="gene ID" value="LOC583872"/>
</dbReference>
<evidence type="ECO:0000256" key="22">
    <source>
        <dbReference type="ARBA" id="ARBA00067731"/>
    </source>
</evidence>
<dbReference type="GeneID" id="583872"/>
<evidence type="ECO:0000256" key="3">
    <source>
        <dbReference type="ARBA" id="ARBA00004496"/>
    </source>
</evidence>
<comment type="cofactor">
    <cofactor evidence="1">
        <name>Mn(2+)</name>
        <dbReference type="ChEBI" id="CHEBI:29035"/>
    </cofactor>
</comment>
<dbReference type="EnsemblMetazoa" id="XM_030973409">
    <property type="protein sequence ID" value="XP_030829269"/>
    <property type="gene ID" value="LOC583872"/>
</dbReference>
<dbReference type="Gene3D" id="3.30.200.20">
    <property type="entry name" value="Phosphorylase Kinase, domain 1"/>
    <property type="match status" value="1"/>
</dbReference>
<dbReference type="GO" id="GO:0004674">
    <property type="term" value="F:protein serine/threonine kinase activity"/>
    <property type="evidence" value="ECO:0007669"/>
    <property type="project" value="UniProtKB-KW"/>
</dbReference>
<dbReference type="RefSeq" id="XP_030829267.1">
    <property type="nucleotide sequence ID" value="XM_030973407.1"/>
</dbReference>
<evidence type="ECO:0000256" key="20">
    <source>
        <dbReference type="ARBA" id="ARBA00047899"/>
    </source>
</evidence>
<dbReference type="CDD" id="cd08223">
    <property type="entry name" value="STKc_Nek4"/>
    <property type="match status" value="1"/>
</dbReference>
<dbReference type="Pfam" id="PF00069">
    <property type="entry name" value="Pkinase"/>
    <property type="match status" value="1"/>
</dbReference>
<keyword evidence="16 25" id="KW-0067">ATP-binding</keyword>
<name>A0A7M7N1K3_STRPU</name>
<keyword evidence="11" id="KW-0808">Transferase</keyword>
<organism evidence="29 30">
    <name type="scientific">Strongylocentrotus purpuratus</name>
    <name type="common">Purple sea urchin</name>
    <dbReference type="NCBI Taxonomy" id="7668"/>
    <lineage>
        <taxon>Eukaryota</taxon>
        <taxon>Metazoa</taxon>
        <taxon>Echinodermata</taxon>
        <taxon>Eleutherozoa</taxon>
        <taxon>Echinozoa</taxon>
        <taxon>Echinoidea</taxon>
        <taxon>Euechinoidea</taxon>
        <taxon>Echinacea</taxon>
        <taxon>Camarodonta</taxon>
        <taxon>Echinidea</taxon>
        <taxon>Strongylocentrotidae</taxon>
        <taxon>Strongylocentrotus</taxon>
    </lineage>
</organism>
<dbReference type="SMART" id="SM00220">
    <property type="entry name" value="S_TKc"/>
    <property type="match status" value="1"/>
</dbReference>
<keyword evidence="7" id="KW-0963">Cytoplasm</keyword>
<comment type="catalytic activity">
    <reaction evidence="20">
        <text>L-threonyl-[protein] + ATP = O-phospho-L-threonyl-[protein] + ADP + H(+)</text>
        <dbReference type="Rhea" id="RHEA:46608"/>
        <dbReference type="Rhea" id="RHEA-COMP:11060"/>
        <dbReference type="Rhea" id="RHEA-COMP:11605"/>
        <dbReference type="ChEBI" id="CHEBI:15378"/>
        <dbReference type="ChEBI" id="CHEBI:30013"/>
        <dbReference type="ChEBI" id="CHEBI:30616"/>
        <dbReference type="ChEBI" id="CHEBI:61977"/>
        <dbReference type="ChEBI" id="CHEBI:456216"/>
        <dbReference type="EC" id="2.7.11.1"/>
    </reaction>
</comment>
<dbReference type="InterPro" id="IPR011009">
    <property type="entry name" value="Kinase-like_dom_sf"/>
</dbReference>
<keyword evidence="26" id="KW-0175">Coiled coil</keyword>
<evidence type="ECO:0000256" key="26">
    <source>
        <dbReference type="SAM" id="Coils"/>
    </source>
</evidence>
<evidence type="ECO:0000256" key="4">
    <source>
        <dbReference type="ARBA" id="ARBA00010886"/>
    </source>
</evidence>
<dbReference type="PROSITE" id="PS00108">
    <property type="entry name" value="PROTEIN_KINASE_ST"/>
    <property type="match status" value="1"/>
</dbReference>
<sequence length="691" mass="76971">MSLDLYEHLKVVGKGSYGEVWLVRNKKDKKQFVIKKMELLRASKREKKAAEQEAKLLSKLRHPNIVSYKDSFESEEGFLYIVMGFCDGGDLYNRLKQQKNAALEERQVVEWFVQIAMALQYMHERNILHRDLKTQNIFLTKSKIIKVGDLGIARVLEGNNDMATTLIGTPYYMSPELFSNRPYNHKSDVWALGCCVYEMTTLKHAFNAKDMNSLVYKILRGKMPAMPQQYSIELVELIKATLNQSPEKRPSVSRVLRNPYIKKHIAIFLEGTRARRPSTSSESSRRGSKADLQEIEEQSTQDNESGGKDLPAISEVPSKKPVRDNQSKSSIPRPSSAGKERKSAQGVRKSVPSASKEGKSRSNVKTPSEPKLPLKKSRPLPVPPKGGTPETSKGAKRSTNSAGSSRTSSSSSVSSSRDDASTPRTDQRGSSARTRRREKLRESQEQQSPLSHVRRSSDAVNRSHDEPDSNHPRRPVAHTKSDPGSKDSSSSSSSASASLSRDERSNRHARTESRDTDSTISDDEDEDTKRSGKKKGDDDEIEEFSNLLATTLRIEKNKNKKVGEEGGDFGRDSPDTPEEPSPPPSARPGSGTNLNGTLDIAIEAAAPRAPKGLGNATMTTSGRLMDRIAMLRKDIMQGIGIELLTKAYELLEKDDDEDTEAQLLQLLGREKFEIYGGKIWQLKFCEETVFG</sequence>
<feature type="compositionally biased region" description="Basic and acidic residues" evidence="27">
    <location>
        <begin position="317"/>
        <end position="326"/>
    </location>
</feature>
<keyword evidence="13 25" id="KW-0547">Nucleotide-binding</keyword>